<proteinExistence type="predicted"/>
<dbReference type="Proteomes" id="UP000784294">
    <property type="component" value="Unassembled WGS sequence"/>
</dbReference>
<evidence type="ECO:0000313" key="1">
    <source>
        <dbReference type="EMBL" id="VEL15398.1"/>
    </source>
</evidence>
<accession>A0A3S5AFT4</accession>
<comment type="caution">
    <text evidence="1">The sequence shown here is derived from an EMBL/GenBank/DDBJ whole genome shotgun (WGS) entry which is preliminary data.</text>
</comment>
<sequence>MSAHFGVETLSCKAVPGLSPTAFSGPLNPNWLTEVLEELRALILGFPSNSKDTLTLTTPNLADLTNVKRSCNKSSTFLSKLNQIDPELRLKYFPHTSRQLYAPSSDYTRHQVLNWTPSLLTSPPMTCPYPAFHQRFLFGGEVASEVP</sequence>
<reference evidence="1" key="1">
    <citation type="submission" date="2018-11" db="EMBL/GenBank/DDBJ databases">
        <authorList>
            <consortium name="Pathogen Informatics"/>
        </authorList>
    </citation>
    <scope>NUCLEOTIDE SEQUENCE</scope>
</reference>
<dbReference type="EMBL" id="CAAALY010024494">
    <property type="protein sequence ID" value="VEL15398.1"/>
    <property type="molecule type" value="Genomic_DNA"/>
</dbReference>
<protein>
    <submittedName>
        <fullName evidence="1">Uncharacterized protein</fullName>
    </submittedName>
</protein>
<name>A0A3S5AFT4_9PLAT</name>
<dbReference type="AlphaFoldDB" id="A0A3S5AFT4"/>
<evidence type="ECO:0000313" key="2">
    <source>
        <dbReference type="Proteomes" id="UP000784294"/>
    </source>
</evidence>
<gene>
    <name evidence="1" type="ORF">PXEA_LOCUS8838</name>
</gene>
<organism evidence="1 2">
    <name type="scientific">Protopolystoma xenopodis</name>
    <dbReference type="NCBI Taxonomy" id="117903"/>
    <lineage>
        <taxon>Eukaryota</taxon>
        <taxon>Metazoa</taxon>
        <taxon>Spiralia</taxon>
        <taxon>Lophotrochozoa</taxon>
        <taxon>Platyhelminthes</taxon>
        <taxon>Monogenea</taxon>
        <taxon>Polyopisthocotylea</taxon>
        <taxon>Polystomatidea</taxon>
        <taxon>Polystomatidae</taxon>
        <taxon>Protopolystoma</taxon>
    </lineage>
</organism>
<keyword evidence="2" id="KW-1185">Reference proteome</keyword>